<feature type="disulfide bond" evidence="11">
    <location>
        <begin position="108"/>
        <end position="120"/>
    </location>
</feature>
<dbReference type="AlphaFoldDB" id="A0A674NJL3"/>
<evidence type="ECO:0000259" key="14">
    <source>
        <dbReference type="SMART" id="SM00181"/>
    </source>
</evidence>
<evidence type="ECO:0000256" key="3">
    <source>
        <dbReference type="ARBA" id="ARBA00022692"/>
    </source>
</evidence>
<feature type="disulfide bond" evidence="11">
    <location>
        <begin position="251"/>
        <end position="266"/>
    </location>
</feature>
<keyword evidence="5" id="KW-1133">Transmembrane helix</keyword>
<dbReference type="GO" id="GO:0008203">
    <property type="term" value="P:cholesterol metabolic process"/>
    <property type="evidence" value="ECO:0007669"/>
    <property type="project" value="UniProtKB-KW"/>
</dbReference>
<dbReference type="GO" id="GO:0005905">
    <property type="term" value="C:clathrin-coated pit"/>
    <property type="evidence" value="ECO:0007669"/>
    <property type="project" value="UniProtKB-SubCell"/>
</dbReference>
<evidence type="ECO:0000256" key="11">
    <source>
        <dbReference type="PROSITE-ProRule" id="PRU00124"/>
    </source>
</evidence>
<dbReference type="PRINTS" id="PR00261">
    <property type="entry name" value="LDLRECEPTOR"/>
</dbReference>
<gene>
    <name evidence="15" type="primary">vldlr</name>
</gene>
<dbReference type="Ensembl" id="ENSTRUT00000076534.1">
    <property type="protein sequence ID" value="ENSTRUP00000073273.1"/>
    <property type="gene ID" value="ENSTRUG00000004731.3"/>
</dbReference>
<dbReference type="PANTHER" id="PTHR22722">
    <property type="entry name" value="LOW-DENSITY LIPOPROTEIN RECEPTOR-RELATED PROTEIN 2-RELATED"/>
    <property type="match status" value="1"/>
</dbReference>
<dbReference type="SMART" id="SM00135">
    <property type="entry name" value="LY"/>
    <property type="match status" value="5"/>
</dbReference>
<dbReference type="InterPro" id="IPR036055">
    <property type="entry name" value="LDL_receptor-like_sf"/>
</dbReference>
<feature type="domain" description="EGF-like" evidence="14">
    <location>
        <begin position="107"/>
        <end position="143"/>
    </location>
</feature>
<feature type="disulfide bond" evidence="11">
    <location>
        <begin position="115"/>
        <end position="133"/>
    </location>
</feature>
<feature type="repeat" description="LDL-receptor class B" evidence="12">
    <location>
        <begin position="569"/>
        <end position="613"/>
    </location>
</feature>
<feature type="disulfide bond" evidence="11">
    <location>
        <begin position="280"/>
        <end position="298"/>
    </location>
</feature>
<feature type="disulfide bond" evidence="11">
    <location>
        <begin position="88"/>
        <end position="103"/>
    </location>
</feature>
<dbReference type="SUPFAM" id="SSF57424">
    <property type="entry name" value="LDL receptor-like module"/>
    <property type="match status" value="7"/>
</dbReference>
<accession>A0A674NJL3</accession>
<keyword evidence="4" id="KW-0677">Repeat</keyword>
<dbReference type="PROSITE" id="PS01187">
    <property type="entry name" value="EGF_CA"/>
    <property type="match status" value="1"/>
</dbReference>
<reference evidence="15" key="2">
    <citation type="submission" date="2025-08" db="UniProtKB">
        <authorList>
            <consortium name="Ensembl"/>
        </authorList>
    </citation>
    <scope>IDENTIFICATION</scope>
</reference>
<dbReference type="GO" id="GO:0006898">
    <property type="term" value="P:receptor-mediated endocytosis"/>
    <property type="evidence" value="ECO:0007669"/>
    <property type="project" value="TreeGrafter"/>
</dbReference>
<evidence type="ECO:0000256" key="8">
    <source>
        <dbReference type="ARBA" id="ARBA00023170"/>
    </source>
</evidence>
<keyword evidence="16" id="KW-1185">Reference proteome</keyword>
<comment type="caution">
    <text evidence="11">Lacks conserved residue(s) required for the propagation of feature annotation.</text>
</comment>
<dbReference type="InterPro" id="IPR002172">
    <property type="entry name" value="LDrepeatLR_classA_rpt"/>
</dbReference>
<dbReference type="InterPro" id="IPR049883">
    <property type="entry name" value="NOTCH1_EGF-like"/>
</dbReference>
<dbReference type="GO" id="GO:0042562">
    <property type="term" value="F:hormone binding"/>
    <property type="evidence" value="ECO:0007669"/>
    <property type="project" value="TreeGrafter"/>
</dbReference>
<dbReference type="CDD" id="cd00054">
    <property type="entry name" value="EGF_CA"/>
    <property type="match status" value="1"/>
</dbReference>
<feature type="repeat" description="LDL-receptor class B" evidence="12">
    <location>
        <begin position="525"/>
        <end position="568"/>
    </location>
</feature>
<feature type="disulfide bond" evidence="11">
    <location>
        <begin position="33"/>
        <end position="51"/>
    </location>
</feature>
<dbReference type="GO" id="GO:0007399">
    <property type="term" value="P:nervous system development"/>
    <property type="evidence" value="ECO:0007669"/>
    <property type="project" value="UniProtKB-ARBA"/>
</dbReference>
<evidence type="ECO:0000313" key="15">
    <source>
        <dbReference type="Ensembl" id="ENSTRUP00000073273.1"/>
    </source>
</evidence>
<reference evidence="15 16" key="1">
    <citation type="journal article" date="2011" name="Genome Biol. Evol.">
        <title>Integration of the genetic map and genome assembly of fugu facilitates insights into distinct features of genome evolution in teleosts and mammals.</title>
        <authorList>
            <person name="Kai W."/>
            <person name="Kikuchi K."/>
            <person name="Tohari S."/>
            <person name="Chew A.K."/>
            <person name="Tay A."/>
            <person name="Fujiwara A."/>
            <person name="Hosoya S."/>
            <person name="Suetake H."/>
            <person name="Naruse K."/>
            <person name="Brenner S."/>
            <person name="Suzuki Y."/>
            <person name="Venkatesh B."/>
        </authorList>
    </citation>
    <scope>NUCLEOTIDE SEQUENCE [LARGE SCALE GENOMIC DNA]</scope>
</reference>
<keyword evidence="6" id="KW-0472">Membrane</keyword>
<evidence type="ECO:0000256" key="9">
    <source>
        <dbReference type="ARBA" id="ARBA00023180"/>
    </source>
</evidence>
<dbReference type="PROSITE" id="PS51120">
    <property type="entry name" value="LDLRB"/>
    <property type="match status" value="3"/>
</dbReference>
<keyword evidence="7 11" id="KW-1015">Disulfide bond</keyword>
<feature type="domain" description="EGF-like" evidence="14">
    <location>
        <begin position="25"/>
        <end position="63"/>
    </location>
</feature>
<keyword evidence="1" id="KW-0245">EGF-like domain</keyword>
<feature type="disulfide bond" evidence="11">
    <location>
        <begin position="26"/>
        <end position="38"/>
    </location>
</feature>
<dbReference type="InterPro" id="IPR023415">
    <property type="entry name" value="LDLR_class-A_CS"/>
</dbReference>
<name>A0A674NJL3_TAKRU</name>
<dbReference type="PANTHER" id="PTHR22722:SF15">
    <property type="entry name" value="LOW-DENSITY LIPOPROTEIN RECEPTOR-RELATED"/>
    <property type="match status" value="1"/>
</dbReference>
<evidence type="ECO:0000256" key="1">
    <source>
        <dbReference type="ARBA" id="ARBA00022536"/>
    </source>
</evidence>
<dbReference type="GO" id="GO:0006869">
    <property type="term" value="P:lipid transport"/>
    <property type="evidence" value="ECO:0007669"/>
    <property type="project" value="UniProtKB-KW"/>
</dbReference>
<feature type="disulfide bond" evidence="11">
    <location>
        <begin position="239"/>
        <end position="257"/>
    </location>
</feature>
<evidence type="ECO:0000256" key="7">
    <source>
        <dbReference type="ARBA" id="ARBA00023157"/>
    </source>
</evidence>
<dbReference type="Gene3D" id="2.120.10.30">
    <property type="entry name" value="TolB, C-terminal domain"/>
    <property type="match status" value="1"/>
</dbReference>
<dbReference type="SUPFAM" id="SSF57196">
    <property type="entry name" value="EGF/Laminin"/>
    <property type="match status" value="2"/>
</dbReference>
<dbReference type="Gene3D" id="2.10.25.10">
    <property type="entry name" value="Laminin"/>
    <property type="match status" value="2"/>
</dbReference>
<feature type="domain" description="EGF-like" evidence="14">
    <location>
        <begin position="313"/>
        <end position="349"/>
    </location>
</feature>
<evidence type="ECO:0000313" key="16">
    <source>
        <dbReference type="Proteomes" id="UP000005226"/>
    </source>
</evidence>
<feature type="disulfide bond" evidence="11">
    <location>
        <begin position="127"/>
        <end position="142"/>
    </location>
</feature>
<evidence type="ECO:0000256" key="10">
    <source>
        <dbReference type="ARBA" id="ARBA00046288"/>
    </source>
</evidence>
<feature type="disulfide bond" evidence="11">
    <location>
        <begin position="232"/>
        <end position="244"/>
    </location>
</feature>
<proteinExistence type="predicted"/>
<dbReference type="Pfam" id="PF00058">
    <property type="entry name" value="Ldl_recept_b"/>
    <property type="match status" value="5"/>
</dbReference>
<dbReference type="SMART" id="SM00179">
    <property type="entry name" value="EGF_CA"/>
    <property type="match status" value="2"/>
</dbReference>
<dbReference type="SUPFAM" id="SSF63825">
    <property type="entry name" value="YWTD domain"/>
    <property type="match status" value="1"/>
</dbReference>
<evidence type="ECO:0000256" key="12">
    <source>
        <dbReference type="PROSITE-ProRule" id="PRU00461"/>
    </source>
</evidence>
<dbReference type="Gene3D" id="4.10.400.10">
    <property type="entry name" value="Low-density Lipoprotein Receptor"/>
    <property type="match status" value="7"/>
</dbReference>
<evidence type="ECO:0000256" key="2">
    <source>
        <dbReference type="ARBA" id="ARBA00022583"/>
    </source>
</evidence>
<reference evidence="15" key="3">
    <citation type="submission" date="2025-09" db="UniProtKB">
        <authorList>
            <consortium name="Ensembl"/>
        </authorList>
    </citation>
    <scope>IDENTIFICATION</scope>
</reference>
<protein>
    <submittedName>
        <fullName evidence="15">Very low density lipoprotein receptor</fullName>
    </submittedName>
</protein>
<dbReference type="Pfam" id="PF00057">
    <property type="entry name" value="Ldl_recept_a"/>
    <property type="match status" value="7"/>
</dbReference>
<dbReference type="GO" id="GO:0016324">
    <property type="term" value="C:apical plasma membrane"/>
    <property type="evidence" value="ECO:0007669"/>
    <property type="project" value="TreeGrafter"/>
</dbReference>
<feature type="domain" description="EGF-like calcium-binding" evidence="13">
    <location>
        <begin position="310"/>
        <end position="349"/>
    </location>
</feature>
<dbReference type="InterPro" id="IPR051221">
    <property type="entry name" value="LDLR-related"/>
</dbReference>
<evidence type="ECO:0000259" key="13">
    <source>
        <dbReference type="SMART" id="SM00179"/>
    </source>
</evidence>
<keyword evidence="9" id="KW-0325">Glycoprotein</keyword>
<feature type="disulfide bond" evidence="11">
    <location>
        <begin position="212"/>
        <end position="227"/>
    </location>
</feature>
<feature type="disulfide bond" evidence="11">
    <location>
        <begin position="200"/>
        <end position="218"/>
    </location>
</feature>
<dbReference type="Proteomes" id="UP000005226">
    <property type="component" value="Chromosome 6"/>
</dbReference>
<comment type="subcellular location">
    <subcellularLocation>
        <location evidence="10">Endomembrane system</location>
        <topology evidence="10">Single-pass type I membrane protein</topology>
    </subcellularLocation>
</comment>
<keyword evidence="2" id="KW-0254">Endocytosis</keyword>
<dbReference type="SMART" id="SM00181">
    <property type="entry name" value="EGF"/>
    <property type="match status" value="4"/>
</dbReference>
<dbReference type="PROSITE" id="PS00010">
    <property type="entry name" value="ASX_HYDROXYL"/>
    <property type="match status" value="1"/>
</dbReference>
<feature type="domain" description="EGF-like" evidence="14">
    <location>
        <begin position="353"/>
        <end position="389"/>
    </location>
</feature>
<evidence type="ECO:0000256" key="4">
    <source>
        <dbReference type="ARBA" id="ARBA00022737"/>
    </source>
</evidence>
<keyword evidence="8" id="KW-0675">Receptor</keyword>
<dbReference type="InterPro" id="IPR018097">
    <property type="entry name" value="EGF_Ca-bd_CS"/>
</dbReference>
<feature type="domain" description="EGF-like calcium-binding" evidence="13">
    <location>
        <begin position="350"/>
        <end position="389"/>
    </location>
</feature>
<dbReference type="Pfam" id="PF07645">
    <property type="entry name" value="EGF_CA"/>
    <property type="match status" value="1"/>
</dbReference>
<feature type="disulfide bond" evidence="11">
    <location>
        <begin position="193"/>
        <end position="205"/>
    </location>
</feature>
<dbReference type="GeneTree" id="ENSGT00940000155460"/>
<evidence type="ECO:0000256" key="6">
    <source>
        <dbReference type="ARBA" id="ARBA00023136"/>
    </source>
</evidence>
<feature type="repeat" description="LDL-receptor class B" evidence="12">
    <location>
        <begin position="482"/>
        <end position="524"/>
    </location>
</feature>
<dbReference type="GO" id="GO:0043235">
    <property type="term" value="C:receptor complex"/>
    <property type="evidence" value="ECO:0007669"/>
    <property type="project" value="TreeGrafter"/>
</dbReference>
<dbReference type="InterPro" id="IPR001881">
    <property type="entry name" value="EGF-like_Ca-bd_dom"/>
</dbReference>
<dbReference type="InterPro" id="IPR000152">
    <property type="entry name" value="EGF-type_Asp/Asn_hydroxyl_site"/>
</dbReference>
<dbReference type="GO" id="GO:0005509">
    <property type="term" value="F:calcium ion binding"/>
    <property type="evidence" value="ECO:0007669"/>
    <property type="project" value="InterPro"/>
</dbReference>
<dbReference type="PROSITE" id="PS01209">
    <property type="entry name" value="LDLRA_1"/>
    <property type="match status" value="3"/>
</dbReference>
<dbReference type="CDD" id="cd00112">
    <property type="entry name" value="LDLa"/>
    <property type="match status" value="6"/>
</dbReference>
<dbReference type="InterPro" id="IPR011042">
    <property type="entry name" value="6-blade_b-propeller_TolB-like"/>
</dbReference>
<dbReference type="InterPro" id="IPR000742">
    <property type="entry name" value="EGF"/>
</dbReference>
<dbReference type="SMART" id="SM00192">
    <property type="entry name" value="LDLa"/>
    <property type="match status" value="7"/>
</dbReference>
<dbReference type="PROSITE" id="PS50068">
    <property type="entry name" value="LDLRA_2"/>
    <property type="match status" value="7"/>
</dbReference>
<organism evidence="15 16">
    <name type="scientific">Takifugu rubripes</name>
    <name type="common">Japanese pufferfish</name>
    <name type="synonym">Fugu rubripes</name>
    <dbReference type="NCBI Taxonomy" id="31033"/>
    <lineage>
        <taxon>Eukaryota</taxon>
        <taxon>Metazoa</taxon>
        <taxon>Chordata</taxon>
        <taxon>Craniata</taxon>
        <taxon>Vertebrata</taxon>
        <taxon>Euteleostomi</taxon>
        <taxon>Actinopterygii</taxon>
        <taxon>Neopterygii</taxon>
        <taxon>Teleostei</taxon>
        <taxon>Neoteleostei</taxon>
        <taxon>Acanthomorphata</taxon>
        <taxon>Eupercaria</taxon>
        <taxon>Tetraodontiformes</taxon>
        <taxon>Tetradontoidea</taxon>
        <taxon>Tetraodontidae</taxon>
        <taxon>Takifugu</taxon>
    </lineage>
</organism>
<sequence length="782" mass="86339">MELKDLLRRRKISHSYFLAFPVKKTCAETDFVCHNGQCVPKRWHCDGEPDCEDGSDESLDICHTRTCRLNEVSCGTGSTLCIPVFWKCDGEKDCDNGEDEVNCGNVTCAPNEFTCASGRCISRNFVCNGEDDCSDGSDELDCAPSSCAPSEFQCGNSSCIPASWVCDDDVDCQDQSDESPSHCGRHPTPPAKCSSSEMQCRSGECIHKKWRCDGDRDCKDGTDEANCPVRSCGLDQFRCDDGSCIQGSRQCNGLRDCADGSDEVNCKNVTQCSGPEKFKCRSGDCIEMSKVCNKVRDCPDWSDEPIKECNVNECLLNNGGCSHICKDMVIGFECDCTPGLQLIDHKTCGDINECLNPGICSQICINLKGGYKCECHNGYQMDPTTGVCKAVGESMPCLIFTNRRDIRRLGLERKEYTQLVEQQRNAVALDADFNQQTIFWADLGQKAIFSAVLDKRGDIGVHTKVVDNVQTPVGIAVDWIYKNLYWSDLGTKTISVSNFNGTKVKVLFDRSLKEPASIAVDPLSGFLYWSDWGEPAKIEKSGMNGVDRQVLVVSDLQWPNGITLDLIKGRLYWVDSKLHMLCSVDLNGDNRKKVLQSSEYLAHPFALTVFEDRVFWTDGENQAIYGANKFSGSDVATLASNLNDPQDIILETTAQRCPGLELLNVVSGFSVVASQLLVCKLENLMCIFSRGCFCLSEANVSTSIQVDSTARGSAAAWAILPVSGGYVMWRNWQLKNQKSMNFDNPVYLKTTEEDLNIDITRHGANVGHTYPISIVSTDDDLS</sequence>
<feature type="disulfide bond" evidence="11">
    <location>
        <begin position="147"/>
        <end position="159"/>
    </location>
</feature>
<dbReference type="InterPro" id="IPR000033">
    <property type="entry name" value="LDLR_classB_rpt"/>
</dbReference>
<feature type="disulfide bond" evidence="11">
    <location>
        <begin position="154"/>
        <end position="172"/>
    </location>
</feature>
<evidence type="ECO:0000256" key="5">
    <source>
        <dbReference type="ARBA" id="ARBA00022989"/>
    </source>
</evidence>
<keyword evidence="3" id="KW-0812">Transmembrane</keyword>